<evidence type="ECO:0000259" key="1">
    <source>
        <dbReference type="Pfam" id="PF00535"/>
    </source>
</evidence>
<dbReference type="Proteomes" id="UP001286174">
    <property type="component" value="Unassembled WGS sequence"/>
</dbReference>
<dbReference type="Gene3D" id="3.90.550.10">
    <property type="entry name" value="Spore Coat Polysaccharide Biosynthesis Protein SpsA, Chain A"/>
    <property type="match status" value="1"/>
</dbReference>
<accession>A0AB35U4T7</accession>
<sequence>MENMNNNKISVIISTYNGERFITQQLNSIFAQSTLPDEIIICDDCSIDKTVSKAESCLLSTSISFKIIQHKKNTGVRNSFSELMKQANGDYIFLCDQDDVWMPDKIERFLQLFKSENSDLVYSDAFITDSKLTKKATTMWQENHFFLPNAAFGKKQIINEMLKRNLFTGMSMAVSRNLINKSNFNMNHMLHDEILGWTALRYGKISFLNECTAYYRQHGNNTVGVRKYTKYTNMKQAVAKVQQSTTYNCKRIKEASSLFSGTEYESQLEKAIQYYEKRITLYSENRFKALSDYLFLLPYYSTYSLPTAHEKPKDLACILFHQ</sequence>
<dbReference type="PANTHER" id="PTHR22916">
    <property type="entry name" value="GLYCOSYLTRANSFERASE"/>
    <property type="match status" value="1"/>
</dbReference>
<dbReference type="Pfam" id="PF00535">
    <property type="entry name" value="Glycos_transf_2"/>
    <property type="match status" value="1"/>
</dbReference>
<reference evidence="2 3" key="1">
    <citation type="submission" date="2022-03" db="EMBL/GenBank/DDBJ databases">
        <title>Novel taxa within the pig intestine.</title>
        <authorList>
            <person name="Wylensek D."/>
            <person name="Bishof K."/>
            <person name="Afrizal A."/>
            <person name="Clavel T."/>
        </authorList>
    </citation>
    <scope>NUCLEOTIDE SEQUENCE [LARGE SCALE GENOMIC DNA]</scope>
    <source>
        <strain evidence="2 3">CLA-KB-P133</strain>
    </source>
</reference>
<evidence type="ECO:0000313" key="2">
    <source>
        <dbReference type="EMBL" id="MDX8419934.1"/>
    </source>
</evidence>
<dbReference type="CDD" id="cd04196">
    <property type="entry name" value="GT_2_like_d"/>
    <property type="match status" value="1"/>
</dbReference>
<keyword evidence="3" id="KW-1185">Reference proteome</keyword>
<proteinExistence type="predicted"/>
<organism evidence="2 3">
    <name type="scientific">Grylomicrobium aquisgranensis</name>
    <dbReference type="NCBI Taxonomy" id="2926318"/>
    <lineage>
        <taxon>Bacteria</taxon>
        <taxon>Bacillati</taxon>
        <taxon>Bacillota</taxon>
        <taxon>Erysipelotrichia</taxon>
        <taxon>Erysipelotrichales</taxon>
        <taxon>Erysipelotrichaceae</taxon>
        <taxon>Grylomicrobium</taxon>
    </lineage>
</organism>
<dbReference type="GO" id="GO:0016758">
    <property type="term" value="F:hexosyltransferase activity"/>
    <property type="evidence" value="ECO:0007669"/>
    <property type="project" value="UniProtKB-ARBA"/>
</dbReference>
<dbReference type="InterPro" id="IPR029044">
    <property type="entry name" value="Nucleotide-diphossugar_trans"/>
</dbReference>
<gene>
    <name evidence="2" type="ORF">MOZ60_07475</name>
</gene>
<evidence type="ECO:0000313" key="3">
    <source>
        <dbReference type="Proteomes" id="UP001286174"/>
    </source>
</evidence>
<dbReference type="SUPFAM" id="SSF53448">
    <property type="entry name" value="Nucleotide-diphospho-sugar transferases"/>
    <property type="match status" value="1"/>
</dbReference>
<comment type="caution">
    <text evidence="2">The sequence shown here is derived from an EMBL/GenBank/DDBJ whole genome shotgun (WGS) entry which is preliminary data.</text>
</comment>
<dbReference type="RefSeq" id="WP_370596188.1">
    <property type="nucleotide sequence ID" value="NZ_JALBUR010000017.1"/>
</dbReference>
<dbReference type="InterPro" id="IPR001173">
    <property type="entry name" value="Glyco_trans_2-like"/>
</dbReference>
<dbReference type="EMBL" id="JALBUR010000017">
    <property type="protein sequence ID" value="MDX8419934.1"/>
    <property type="molecule type" value="Genomic_DNA"/>
</dbReference>
<feature type="domain" description="Glycosyltransferase 2-like" evidence="1">
    <location>
        <begin position="10"/>
        <end position="147"/>
    </location>
</feature>
<dbReference type="AlphaFoldDB" id="A0AB35U4T7"/>
<dbReference type="PANTHER" id="PTHR22916:SF3">
    <property type="entry name" value="UDP-GLCNAC:BETAGAL BETA-1,3-N-ACETYLGLUCOSAMINYLTRANSFERASE-LIKE PROTEIN 1"/>
    <property type="match status" value="1"/>
</dbReference>
<protein>
    <submittedName>
        <fullName evidence="2">Glycosyltransferase family 2 protein</fullName>
    </submittedName>
</protein>
<name>A0AB35U4T7_9FIRM</name>